<dbReference type="InterPro" id="IPR036366">
    <property type="entry name" value="PGBDSf"/>
</dbReference>
<dbReference type="InterPro" id="IPR002477">
    <property type="entry name" value="Peptidoglycan-bd-like"/>
</dbReference>
<dbReference type="InterPro" id="IPR036365">
    <property type="entry name" value="PGBD-like_sf"/>
</dbReference>
<dbReference type="Pfam" id="PF01471">
    <property type="entry name" value="PG_binding_1"/>
    <property type="match status" value="1"/>
</dbReference>
<organism evidence="3 4">
    <name type="scientific">Hyalangium rubrum</name>
    <dbReference type="NCBI Taxonomy" id="3103134"/>
    <lineage>
        <taxon>Bacteria</taxon>
        <taxon>Pseudomonadati</taxon>
        <taxon>Myxococcota</taxon>
        <taxon>Myxococcia</taxon>
        <taxon>Myxococcales</taxon>
        <taxon>Cystobacterineae</taxon>
        <taxon>Archangiaceae</taxon>
        <taxon>Hyalangium</taxon>
    </lineage>
</organism>
<feature type="domain" description="LysM" evidence="2">
    <location>
        <begin position="11"/>
        <end position="55"/>
    </location>
</feature>
<dbReference type="SUPFAM" id="SSF47090">
    <property type="entry name" value="PGBD-like"/>
    <property type="match status" value="1"/>
</dbReference>
<reference evidence="3 4" key="1">
    <citation type="submission" date="2023-12" db="EMBL/GenBank/DDBJ databases">
        <title>the genome sequence of Hyalangium sp. s54d21.</title>
        <authorList>
            <person name="Zhang X."/>
        </authorList>
    </citation>
    <scope>NUCLEOTIDE SEQUENCE [LARGE SCALE GENOMIC DNA]</scope>
    <source>
        <strain evidence="4">s54d21</strain>
    </source>
</reference>
<dbReference type="PROSITE" id="PS51782">
    <property type="entry name" value="LYSM"/>
    <property type="match status" value="1"/>
</dbReference>
<proteinExistence type="predicted"/>
<feature type="region of interest" description="Disordered" evidence="1">
    <location>
        <begin position="387"/>
        <end position="408"/>
    </location>
</feature>
<evidence type="ECO:0000313" key="4">
    <source>
        <dbReference type="Proteomes" id="UP001291309"/>
    </source>
</evidence>
<evidence type="ECO:0000256" key="1">
    <source>
        <dbReference type="SAM" id="MobiDB-lite"/>
    </source>
</evidence>
<sequence>MSTTTVRPGDKTYQVRRGDTLSEIAERYKTTSAKLAKANNLSNPNHILAGQKLIVPAKANASDGFERPTAKPATKPAAKPSTAASGTANRAVSSVKDDDGRRFSTSRDGTPMYRQGDSQWGGRRLGTSSSLAAAGCAMTATAMAISKISGKVINPGELDAFLDKNRGYSGNALIWGKAAQMAGMGATKAAWNFNTINKQLDVGRPVVIGVNHKPGSNGGANGTDHWITLTGRGREGGKNVYYANDPATGKQITLRQQGSQLLGGKYNTTGELVTFSGGRAKPGTGGAAPSKPATPSKPAPKPATSLKGMTLPAGDLERGKSGAAVKQLQSALVKLGHMTAAEMRTGPGVFGPRTEDALKEFQKKHGVPSTGYYGPLTRAAMKKMGAKVGGTAPTAPTNPTTPGSTKGGVTLSQLKSIMPHLSDARARQTLPHLNKAMAEAKINTPKRQAAFIAQLAHESGEFRYFEELASGRAYEGRRDLGNIHPGDGVRYKGRGPIQLTGRSNYRAAGRALGIDLEGNPKRAADVDVGFRTAAWFWNSRNLNSYADAGNFREVTRRINGGYNGLASRQAYYSRALNVLT</sequence>
<evidence type="ECO:0000259" key="2">
    <source>
        <dbReference type="PROSITE" id="PS51782"/>
    </source>
</evidence>
<dbReference type="Pfam" id="PF00182">
    <property type="entry name" value="Glyco_hydro_19"/>
    <property type="match status" value="1"/>
</dbReference>
<protein>
    <submittedName>
        <fullName evidence="3">LysM peptidoglycan-binding domain-containing protein</fullName>
    </submittedName>
</protein>
<feature type="region of interest" description="Disordered" evidence="1">
    <location>
        <begin position="277"/>
        <end position="316"/>
    </location>
</feature>
<dbReference type="Gene3D" id="3.10.350.10">
    <property type="entry name" value="LysM domain"/>
    <property type="match status" value="1"/>
</dbReference>
<dbReference type="InterPro" id="IPR052354">
    <property type="entry name" value="Cell_Wall_Dynamics_Protein"/>
</dbReference>
<dbReference type="CDD" id="cd00325">
    <property type="entry name" value="chitinase_GH19"/>
    <property type="match status" value="1"/>
</dbReference>
<feature type="compositionally biased region" description="Low complexity" evidence="1">
    <location>
        <begin position="70"/>
        <end position="88"/>
    </location>
</feature>
<dbReference type="InterPro" id="IPR018392">
    <property type="entry name" value="LysM"/>
</dbReference>
<dbReference type="InterPro" id="IPR000726">
    <property type="entry name" value="Glyco_hydro_19_cat"/>
</dbReference>
<dbReference type="Gene3D" id="1.10.530.10">
    <property type="match status" value="1"/>
</dbReference>
<accession>A0ABU5H5U9</accession>
<dbReference type="SUPFAM" id="SSF54106">
    <property type="entry name" value="LysM domain"/>
    <property type="match status" value="1"/>
</dbReference>
<dbReference type="PANTHER" id="PTHR34408:SF1">
    <property type="entry name" value="GLYCOSYL HYDROLASE FAMILY 19 DOMAIN-CONTAINING PROTEIN HI_1415"/>
    <property type="match status" value="1"/>
</dbReference>
<feature type="compositionally biased region" description="Low complexity" evidence="1">
    <location>
        <begin position="389"/>
        <end position="404"/>
    </location>
</feature>
<dbReference type="PANTHER" id="PTHR34408">
    <property type="entry name" value="FAMILY PROTEIN, PUTATIVE-RELATED"/>
    <property type="match status" value="1"/>
</dbReference>
<dbReference type="InterPro" id="IPR036779">
    <property type="entry name" value="LysM_dom_sf"/>
</dbReference>
<dbReference type="Gene3D" id="1.10.101.10">
    <property type="entry name" value="PGBD-like superfamily/PGBD"/>
    <property type="match status" value="1"/>
</dbReference>
<dbReference type="SMART" id="SM00257">
    <property type="entry name" value="LysM"/>
    <property type="match status" value="1"/>
</dbReference>
<dbReference type="Proteomes" id="UP001291309">
    <property type="component" value="Unassembled WGS sequence"/>
</dbReference>
<keyword evidence="4" id="KW-1185">Reference proteome</keyword>
<dbReference type="SUPFAM" id="SSF53955">
    <property type="entry name" value="Lysozyme-like"/>
    <property type="match status" value="1"/>
</dbReference>
<dbReference type="CDD" id="cd00118">
    <property type="entry name" value="LysM"/>
    <property type="match status" value="1"/>
</dbReference>
<gene>
    <name evidence="3" type="ORF">SYV04_13745</name>
</gene>
<evidence type="ECO:0000313" key="3">
    <source>
        <dbReference type="EMBL" id="MDY7227470.1"/>
    </source>
</evidence>
<name>A0ABU5H5U9_9BACT</name>
<feature type="region of interest" description="Disordered" evidence="1">
    <location>
        <begin position="61"/>
        <end position="123"/>
    </location>
</feature>
<dbReference type="InterPro" id="IPR023346">
    <property type="entry name" value="Lysozyme-like_dom_sf"/>
</dbReference>
<dbReference type="Pfam" id="PF01476">
    <property type="entry name" value="LysM"/>
    <property type="match status" value="1"/>
</dbReference>
<comment type="caution">
    <text evidence="3">The sequence shown here is derived from an EMBL/GenBank/DDBJ whole genome shotgun (WGS) entry which is preliminary data.</text>
</comment>
<dbReference type="InterPro" id="IPR039564">
    <property type="entry name" value="Peptidase_C39-like"/>
</dbReference>
<dbReference type="Pfam" id="PF13529">
    <property type="entry name" value="Peptidase_C39_2"/>
    <property type="match status" value="1"/>
</dbReference>
<dbReference type="EMBL" id="JAXIVS010000004">
    <property type="protein sequence ID" value="MDY7227470.1"/>
    <property type="molecule type" value="Genomic_DNA"/>
</dbReference>